<evidence type="ECO:0000256" key="2">
    <source>
        <dbReference type="SAM" id="Phobius"/>
    </source>
</evidence>
<evidence type="ECO:0000259" key="3">
    <source>
        <dbReference type="Pfam" id="PF02517"/>
    </source>
</evidence>
<sequence>MSLSENHGTSPSNINTEEPKYEYHRLMRRNSEYAWWRPLALLGTAVGFYVVLTVILLVGLLIVLFSSLGSQLDDPNNQIMLAFEAMNMADPFVFLFTMLSLIALIPVAYLAYLFLGPRPVGLLFSVTGKMRWRWLGLCTGICLVLYALYFGISLGLEATGAVASAQIPPENIPANPLFFALLVLLLVPFQAAAEELVFRGLLMQTLGSWLKHPLFAILLPVPLFTAGHLYDIYGLLDVAFFAIVAGYLTWRTGGLEAAIAVHVINNVGLFLLGAAGSIDINSSESSLSSLLTSVAFTTLVAYVLLQVAKRYALQRTAGPEPRRQAPQLLQPWPIHYPAGTPTQAYWAPPATEQEAAYPDQYPQQLPSSAEGTTEDEINGPPPPAR</sequence>
<dbReference type="GeneID" id="303302498"/>
<dbReference type="Pfam" id="PF02517">
    <property type="entry name" value="Rce1-like"/>
    <property type="match status" value="1"/>
</dbReference>
<feature type="transmembrane region" description="Helical" evidence="2">
    <location>
        <begin position="134"/>
        <end position="156"/>
    </location>
</feature>
<keyword evidence="2" id="KW-1133">Transmembrane helix</keyword>
<feature type="region of interest" description="Disordered" evidence="1">
    <location>
        <begin position="343"/>
        <end position="385"/>
    </location>
</feature>
<protein>
    <recommendedName>
        <fullName evidence="3">CAAX prenyl protease 2/Lysostaphin resistance protein A-like domain-containing protein</fullName>
    </recommendedName>
</protein>
<accession>A0ABQ2D4Q2</accession>
<dbReference type="RefSeq" id="WP_194446421.1">
    <property type="nucleotide sequence ID" value="NZ_BMKX01000001.1"/>
</dbReference>
<organism evidence="4 5">
    <name type="scientific">Glutamicibacter ardleyensis</name>
    <dbReference type="NCBI Taxonomy" id="225894"/>
    <lineage>
        <taxon>Bacteria</taxon>
        <taxon>Bacillati</taxon>
        <taxon>Actinomycetota</taxon>
        <taxon>Actinomycetes</taxon>
        <taxon>Micrococcales</taxon>
        <taxon>Micrococcaceae</taxon>
        <taxon>Glutamicibacter</taxon>
    </lineage>
</organism>
<evidence type="ECO:0000313" key="4">
    <source>
        <dbReference type="EMBL" id="GGJ46182.1"/>
    </source>
</evidence>
<feature type="transmembrane region" description="Helical" evidence="2">
    <location>
        <begin position="92"/>
        <end position="114"/>
    </location>
</feature>
<keyword evidence="2" id="KW-0472">Membrane</keyword>
<gene>
    <name evidence="4" type="ORF">GCM10007173_00810</name>
</gene>
<name>A0ABQ2D4Q2_9MICC</name>
<proteinExistence type="predicted"/>
<dbReference type="InterPro" id="IPR003675">
    <property type="entry name" value="Rce1/LyrA-like_dom"/>
</dbReference>
<keyword evidence="2" id="KW-0812">Transmembrane</keyword>
<feature type="domain" description="CAAX prenyl protease 2/Lysostaphin resistance protein A-like" evidence="3">
    <location>
        <begin position="178"/>
        <end position="267"/>
    </location>
</feature>
<reference evidence="5" key="1">
    <citation type="journal article" date="2019" name="Int. J. Syst. Evol. Microbiol.">
        <title>The Global Catalogue of Microorganisms (GCM) 10K type strain sequencing project: providing services to taxonomists for standard genome sequencing and annotation.</title>
        <authorList>
            <consortium name="The Broad Institute Genomics Platform"/>
            <consortium name="The Broad Institute Genome Sequencing Center for Infectious Disease"/>
            <person name="Wu L."/>
            <person name="Ma J."/>
        </authorList>
    </citation>
    <scope>NUCLEOTIDE SEQUENCE [LARGE SCALE GENOMIC DNA]</scope>
    <source>
        <strain evidence="5">CGMCC 1.3685</strain>
    </source>
</reference>
<feature type="transmembrane region" description="Helical" evidence="2">
    <location>
        <begin position="209"/>
        <end position="226"/>
    </location>
</feature>
<feature type="transmembrane region" description="Helical" evidence="2">
    <location>
        <begin position="232"/>
        <end position="250"/>
    </location>
</feature>
<feature type="transmembrane region" description="Helical" evidence="2">
    <location>
        <begin position="257"/>
        <end position="275"/>
    </location>
</feature>
<evidence type="ECO:0000256" key="1">
    <source>
        <dbReference type="SAM" id="MobiDB-lite"/>
    </source>
</evidence>
<dbReference type="EMBL" id="BMKX01000001">
    <property type="protein sequence ID" value="GGJ46182.1"/>
    <property type="molecule type" value="Genomic_DNA"/>
</dbReference>
<dbReference type="Proteomes" id="UP000606115">
    <property type="component" value="Unassembled WGS sequence"/>
</dbReference>
<feature type="transmembrane region" description="Helical" evidence="2">
    <location>
        <begin position="287"/>
        <end position="305"/>
    </location>
</feature>
<feature type="compositionally biased region" description="Polar residues" evidence="1">
    <location>
        <begin position="361"/>
        <end position="371"/>
    </location>
</feature>
<evidence type="ECO:0000313" key="5">
    <source>
        <dbReference type="Proteomes" id="UP000606115"/>
    </source>
</evidence>
<comment type="caution">
    <text evidence="4">The sequence shown here is derived from an EMBL/GenBank/DDBJ whole genome shotgun (WGS) entry which is preliminary data.</text>
</comment>
<keyword evidence="5" id="KW-1185">Reference proteome</keyword>
<feature type="transmembrane region" description="Helical" evidence="2">
    <location>
        <begin position="176"/>
        <end position="197"/>
    </location>
</feature>
<feature type="transmembrane region" description="Helical" evidence="2">
    <location>
        <begin position="35"/>
        <end position="65"/>
    </location>
</feature>